<dbReference type="EMBL" id="JAVKPH010000001">
    <property type="protein sequence ID" value="MDR5650975.1"/>
    <property type="molecule type" value="Genomic_DNA"/>
</dbReference>
<organism evidence="1 2">
    <name type="scientific">Ruixingdingia sedimenti</name>
    <dbReference type="NCBI Taxonomy" id="3073604"/>
    <lineage>
        <taxon>Bacteria</taxon>
        <taxon>Pseudomonadati</taxon>
        <taxon>Pseudomonadota</taxon>
        <taxon>Alphaproteobacteria</taxon>
        <taxon>Rhodobacterales</taxon>
        <taxon>Paracoccaceae</taxon>
        <taxon>Ruixingdingia</taxon>
    </lineage>
</organism>
<comment type="caution">
    <text evidence="1">The sequence shown here is derived from an EMBL/GenBank/DDBJ whole genome shotgun (WGS) entry which is preliminary data.</text>
</comment>
<name>A0ABU1F283_9RHOB</name>
<gene>
    <name evidence="1" type="ORF">RGD00_00015</name>
</gene>
<sequence>MMGPEMESPAAVGAAHGANSEAVQLASQIIADFTGEVHSADHLVDLISLAQDAIESNRPTEQSLAEARSYLIEALDLIEGAAQ</sequence>
<evidence type="ECO:0000313" key="1">
    <source>
        <dbReference type="EMBL" id="MDR5650975.1"/>
    </source>
</evidence>
<evidence type="ECO:0000313" key="2">
    <source>
        <dbReference type="Proteomes" id="UP001247754"/>
    </source>
</evidence>
<protein>
    <submittedName>
        <fullName evidence="1">Uncharacterized protein</fullName>
    </submittedName>
</protein>
<dbReference type="RefSeq" id="WP_310454999.1">
    <property type="nucleotide sequence ID" value="NZ_JAVKPH010000001.1"/>
</dbReference>
<reference evidence="1 2" key="1">
    <citation type="submission" date="2023-09" db="EMBL/GenBank/DDBJ databases">
        <title>Xinfangfangia sedmenti sp. nov., isolated the sedment.</title>
        <authorList>
            <person name="Xu L."/>
        </authorList>
    </citation>
    <scope>NUCLEOTIDE SEQUENCE [LARGE SCALE GENOMIC DNA]</scope>
    <source>
        <strain evidence="1 2">LG-4</strain>
    </source>
</reference>
<dbReference type="Proteomes" id="UP001247754">
    <property type="component" value="Unassembled WGS sequence"/>
</dbReference>
<accession>A0ABU1F283</accession>
<keyword evidence="2" id="KW-1185">Reference proteome</keyword>
<proteinExistence type="predicted"/>